<feature type="region of interest" description="Disordered" evidence="1">
    <location>
        <begin position="44"/>
        <end position="66"/>
    </location>
</feature>
<accession>A0AAN9BP35</accession>
<dbReference type="Proteomes" id="UP001374579">
    <property type="component" value="Unassembled WGS sequence"/>
</dbReference>
<dbReference type="EMBL" id="JBAMIC010000003">
    <property type="protein sequence ID" value="KAK7109886.1"/>
    <property type="molecule type" value="Genomic_DNA"/>
</dbReference>
<gene>
    <name evidence="2" type="ORF">V1264_013846</name>
</gene>
<comment type="caution">
    <text evidence="2">The sequence shown here is derived from an EMBL/GenBank/DDBJ whole genome shotgun (WGS) entry which is preliminary data.</text>
</comment>
<organism evidence="2 3">
    <name type="scientific">Littorina saxatilis</name>
    <dbReference type="NCBI Taxonomy" id="31220"/>
    <lineage>
        <taxon>Eukaryota</taxon>
        <taxon>Metazoa</taxon>
        <taxon>Spiralia</taxon>
        <taxon>Lophotrochozoa</taxon>
        <taxon>Mollusca</taxon>
        <taxon>Gastropoda</taxon>
        <taxon>Caenogastropoda</taxon>
        <taxon>Littorinimorpha</taxon>
        <taxon>Littorinoidea</taxon>
        <taxon>Littorinidae</taxon>
        <taxon>Littorina</taxon>
    </lineage>
</organism>
<evidence type="ECO:0000313" key="3">
    <source>
        <dbReference type="Proteomes" id="UP001374579"/>
    </source>
</evidence>
<sequence>MFFRNKCWLPPVTLSASVSQRKAPPPMTKAVAAWGSDKSATSLFKDKEKDKSKDKPEIDYFDFSPK</sequence>
<proteinExistence type="predicted"/>
<feature type="compositionally biased region" description="Basic and acidic residues" evidence="1">
    <location>
        <begin position="44"/>
        <end position="58"/>
    </location>
</feature>
<protein>
    <submittedName>
        <fullName evidence="2">Uncharacterized protein</fullName>
    </submittedName>
</protein>
<dbReference type="AlphaFoldDB" id="A0AAN9BP35"/>
<evidence type="ECO:0000313" key="2">
    <source>
        <dbReference type="EMBL" id="KAK7109886.1"/>
    </source>
</evidence>
<reference evidence="2 3" key="1">
    <citation type="submission" date="2024-02" db="EMBL/GenBank/DDBJ databases">
        <title>Chromosome-scale genome assembly of the rough periwinkle Littorina saxatilis.</title>
        <authorList>
            <person name="De Jode A."/>
            <person name="Faria R."/>
            <person name="Formenti G."/>
            <person name="Sims Y."/>
            <person name="Smith T.P."/>
            <person name="Tracey A."/>
            <person name="Wood J.M.D."/>
            <person name="Zagrodzka Z.B."/>
            <person name="Johannesson K."/>
            <person name="Butlin R.K."/>
            <person name="Leder E.H."/>
        </authorList>
    </citation>
    <scope>NUCLEOTIDE SEQUENCE [LARGE SCALE GENOMIC DNA]</scope>
    <source>
        <strain evidence="2">Snail1</strain>
        <tissue evidence="2">Muscle</tissue>
    </source>
</reference>
<evidence type="ECO:0000256" key="1">
    <source>
        <dbReference type="SAM" id="MobiDB-lite"/>
    </source>
</evidence>
<keyword evidence="3" id="KW-1185">Reference proteome</keyword>
<name>A0AAN9BP35_9CAEN</name>